<gene>
    <name evidence="1" type="ORF">CYBJADRAFT_167837</name>
</gene>
<proteinExistence type="predicted"/>
<protein>
    <submittedName>
        <fullName evidence="1">Uncharacterized protein</fullName>
    </submittedName>
</protein>
<evidence type="ECO:0000313" key="2">
    <source>
        <dbReference type="Proteomes" id="UP000094389"/>
    </source>
</evidence>
<keyword evidence="2" id="KW-1185">Reference proteome</keyword>
<accession>A0A1E4S166</accession>
<dbReference type="Proteomes" id="UP000094389">
    <property type="component" value="Unassembled WGS sequence"/>
</dbReference>
<organism evidence="1 2">
    <name type="scientific">Cyberlindnera jadinii (strain ATCC 18201 / CBS 1600 / BCRC 20928 / JCM 3617 / NBRC 0987 / NRRL Y-1542)</name>
    <name type="common">Torula yeast</name>
    <name type="synonym">Candida utilis</name>
    <dbReference type="NCBI Taxonomy" id="983966"/>
    <lineage>
        <taxon>Eukaryota</taxon>
        <taxon>Fungi</taxon>
        <taxon>Dikarya</taxon>
        <taxon>Ascomycota</taxon>
        <taxon>Saccharomycotina</taxon>
        <taxon>Saccharomycetes</taxon>
        <taxon>Phaffomycetales</taxon>
        <taxon>Phaffomycetaceae</taxon>
        <taxon>Cyberlindnera</taxon>
    </lineage>
</organism>
<dbReference type="GeneID" id="30989491"/>
<sequence length="166" mass="19862">MQSRVRIDQLVIGELPKIHCHLRETCDDTNEEYWHDVLKHRVLRGVSLRSNHSHGVACSRIVWRENHIDHVEHNCRPIFYRRKEPTSHVFCGDDFPYWQLHKHCSQLKAHVVVRVKKMIVVDIALVVCRKTMRVMHEPATPSTRSHVQMKHRRERWNLLDQLIKGY</sequence>
<name>A0A1E4S166_CYBJN</name>
<dbReference type="RefSeq" id="XP_020070276.1">
    <property type="nucleotide sequence ID" value="XM_020215095.1"/>
</dbReference>
<reference evidence="1 2" key="1">
    <citation type="journal article" date="2016" name="Proc. Natl. Acad. Sci. U.S.A.">
        <title>Comparative genomics of biotechnologically important yeasts.</title>
        <authorList>
            <person name="Riley R."/>
            <person name="Haridas S."/>
            <person name="Wolfe K.H."/>
            <person name="Lopes M.R."/>
            <person name="Hittinger C.T."/>
            <person name="Goeker M."/>
            <person name="Salamov A.A."/>
            <person name="Wisecaver J.H."/>
            <person name="Long T.M."/>
            <person name="Calvey C.H."/>
            <person name="Aerts A.L."/>
            <person name="Barry K.W."/>
            <person name="Choi C."/>
            <person name="Clum A."/>
            <person name="Coughlan A.Y."/>
            <person name="Deshpande S."/>
            <person name="Douglass A.P."/>
            <person name="Hanson S.J."/>
            <person name="Klenk H.-P."/>
            <person name="LaButti K.M."/>
            <person name="Lapidus A."/>
            <person name="Lindquist E.A."/>
            <person name="Lipzen A.M."/>
            <person name="Meier-Kolthoff J.P."/>
            <person name="Ohm R.A."/>
            <person name="Otillar R.P."/>
            <person name="Pangilinan J.L."/>
            <person name="Peng Y."/>
            <person name="Rokas A."/>
            <person name="Rosa C.A."/>
            <person name="Scheuner C."/>
            <person name="Sibirny A.A."/>
            <person name="Slot J.C."/>
            <person name="Stielow J.B."/>
            <person name="Sun H."/>
            <person name="Kurtzman C.P."/>
            <person name="Blackwell M."/>
            <person name="Grigoriev I.V."/>
            <person name="Jeffries T.W."/>
        </authorList>
    </citation>
    <scope>NUCLEOTIDE SEQUENCE [LARGE SCALE GENOMIC DNA]</scope>
    <source>
        <strain evidence="2">ATCC 18201 / CBS 1600 / BCRC 20928 / JCM 3617 / NBRC 0987 / NRRL Y-1542</strain>
    </source>
</reference>
<dbReference type="EMBL" id="KV453931">
    <property type="protein sequence ID" value="ODV73237.1"/>
    <property type="molecule type" value="Genomic_DNA"/>
</dbReference>
<evidence type="ECO:0000313" key="1">
    <source>
        <dbReference type="EMBL" id="ODV73237.1"/>
    </source>
</evidence>
<dbReference type="AlphaFoldDB" id="A0A1E4S166"/>